<dbReference type="SUPFAM" id="SSF109604">
    <property type="entry name" value="HD-domain/PDEase-like"/>
    <property type="match status" value="1"/>
</dbReference>
<keyword evidence="1" id="KW-1133">Transmembrane helix</keyword>
<dbReference type="OrthoDB" id="9806952at2"/>
<dbReference type="InterPro" id="IPR003607">
    <property type="entry name" value="HD/PDEase_dom"/>
</dbReference>
<evidence type="ECO:0000313" key="4">
    <source>
        <dbReference type="Proteomes" id="UP000245380"/>
    </source>
</evidence>
<dbReference type="CDD" id="cd00077">
    <property type="entry name" value="HDc"/>
    <property type="match status" value="1"/>
</dbReference>
<feature type="transmembrane region" description="Helical" evidence="1">
    <location>
        <begin position="400"/>
        <end position="422"/>
    </location>
</feature>
<dbReference type="SMART" id="SM00471">
    <property type="entry name" value="HDc"/>
    <property type="match status" value="1"/>
</dbReference>
<feature type="transmembrane region" description="Helical" evidence="1">
    <location>
        <begin position="434"/>
        <end position="457"/>
    </location>
</feature>
<protein>
    <recommendedName>
        <fullName evidence="2">HD/PDEase domain-containing protein</fullName>
    </recommendedName>
</protein>
<dbReference type="Pfam" id="PF07698">
    <property type="entry name" value="7TM-7TMR_HD"/>
    <property type="match status" value="1"/>
</dbReference>
<feature type="transmembrane region" description="Helical" evidence="1">
    <location>
        <begin position="28"/>
        <end position="47"/>
    </location>
</feature>
<dbReference type="InterPro" id="IPR006674">
    <property type="entry name" value="HD_domain"/>
</dbReference>
<feature type="transmembrane region" description="Helical" evidence="1">
    <location>
        <begin position="377"/>
        <end position="394"/>
    </location>
</feature>
<dbReference type="RefSeq" id="WP_109431342.1">
    <property type="nucleotide sequence ID" value="NZ_MPDK01000024.1"/>
</dbReference>
<keyword evidence="4" id="KW-1185">Reference proteome</keyword>
<dbReference type="InterPro" id="IPR006675">
    <property type="entry name" value="HDIG_dom"/>
</dbReference>
<dbReference type="AlphaFoldDB" id="A0A2U3D6D9"/>
<name>A0A2U3D6D9_SULT2</name>
<proteinExistence type="predicted"/>
<dbReference type="Pfam" id="PF01966">
    <property type="entry name" value="HD"/>
    <property type="match status" value="1"/>
</dbReference>
<dbReference type="InterPro" id="IPR011624">
    <property type="entry name" value="Metal-dep_PHydrolase_7TM_extra"/>
</dbReference>
<feature type="transmembrane region" description="Helical" evidence="1">
    <location>
        <begin position="302"/>
        <end position="321"/>
    </location>
</feature>
<dbReference type="Pfam" id="PF07697">
    <property type="entry name" value="7TMR-HDED"/>
    <property type="match status" value="1"/>
</dbReference>
<evidence type="ECO:0000313" key="3">
    <source>
        <dbReference type="EMBL" id="PWI56846.1"/>
    </source>
</evidence>
<comment type="caution">
    <text evidence="3">The sequence shown here is derived from an EMBL/GenBank/DDBJ whole genome shotgun (WGS) entry which is preliminary data.</text>
</comment>
<evidence type="ECO:0000259" key="2">
    <source>
        <dbReference type="SMART" id="SM00471"/>
    </source>
</evidence>
<reference evidence="3 4" key="1">
    <citation type="submission" date="2016-11" db="EMBL/GenBank/DDBJ databases">
        <title>Comparative genomics of Acidibacillus ferroxidans species.</title>
        <authorList>
            <person name="Oliveira G."/>
            <person name="Nunes G."/>
            <person name="Oliveira R."/>
            <person name="Araujo F."/>
            <person name="Salim A."/>
            <person name="Scholte L."/>
            <person name="Morais D."/>
            <person name="Nancucheo I."/>
            <person name="Johnson D.B."/>
            <person name="Grail B."/>
            <person name="Bittencourt J."/>
            <person name="Valadares R."/>
        </authorList>
    </citation>
    <scope>NUCLEOTIDE SEQUENCE [LARGE SCALE GENOMIC DNA]</scope>
    <source>
        <strain evidence="3 4">Y002</strain>
    </source>
</reference>
<accession>A0A2U3D6D9</accession>
<dbReference type="Gene3D" id="1.10.3210.10">
    <property type="entry name" value="Hypothetical protein af1432"/>
    <property type="match status" value="1"/>
</dbReference>
<organism evidence="3 4">
    <name type="scientific">Sulfoacidibacillus thermotolerans</name>
    <name type="common">Acidibacillus sulfuroxidans</name>
    <dbReference type="NCBI Taxonomy" id="1765684"/>
    <lineage>
        <taxon>Bacteria</taxon>
        <taxon>Bacillati</taxon>
        <taxon>Bacillota</taxon>
        <taxon>Bacilli</taxon>
        <taxon>Bacillales</taxon>
        <taxon>Alicyclobacillaceae</taxon>
        <taxon>Sulfoacidibacillus</taxon>
    </lineage>
</organism>
<gene>
    <name evidence="3" type="ORF">BM613_11440</name>
</gene>
<keyword evidence="1" id="KW-0812">Transmembrane</keyword>
<dbReference type="Proteomes" id="UP000245380">
    <property type="component" value="Unassembled WGS sequence"/>
</dbReference>
<feature type="domain" description="HD/PDEase" evidence="2">
    <location>
        <begin position="486"/>
        <end position="643"/>
    </location>
</feature>
<dbReference type="PANTHER" id="PTHR36442:SF1">
    <property type="entry name" value="CYCLIC-DI-AMP PHOSPHODIESTERASE PGPH"/>
    <property type="match status" value="1"/>
</dbReference>
<dbReference type="InterPro" id="IPR052722">
    <property type="entry name" value="PgpH_phosphodiesterase"/>
</dbReference>
<feature type="transmembrane region" description="Helical" evidence="1">
    <location>
        <begin position="333"/>
        <end position="365"/>
    </location>
</feature>
<evidence type="ECO:0000256" key="1">
    <source>
        <dbReference type="SAM" id="Phobius"/>
    </source>
</evidence>
<keyword evidence="1" id="KW-0472">Membrane</keyword>
<dbReference type="PANTHER" id="PTHR36442">
    <property type="entry name" value="CYCLIC-DI-AMP PHOSPHODIESTERASE PGPH"/>
    <property type="match status" value="1"/>
</dbReference>
<sequence>MINPKRSKSAVTTLLKDYNLRFGARFRIAIYLFLTFVLFFTLVGTVLPERYDLSAGQVSQVTIRAPIDAVDTYATQAARQAAAALVPPRYDINPATEQDALAALDRLFNAVNIVRGEPTLSPDTAVTQVRQSAPRKLPSAVIAALLQMPPSELTVVSSDAVRIVQQLLQASFSARDMERASLIVDQQLVTLQVDEQLRVIIGQIVLSVLQPNLVYNEVLTQEARLAAERSVPDVWINRGDVIVRRGQLITPTMMSELQDLKLLKTQPDYGIYIGFFFFIALLVLATAAFIQLRSLRISRDNVYLLLYSIVIIFSAGLILLAKSAVDVGVPPDISYALPIAMASMMLAMFFGSSLAVLSSLLLSILTSAAFGFEFQHFFTPLIGALGAVMAMTRVQHRSVFMRAGFLTALLNACTIIVMHFILTSTDSGLHELAFEVIYGIVGGLLSSVLTIGLMPFLETAFGVVTHMGLLELANPNHPLLRRLLLEAPGTYHHSLIVGNLAESAAEAIGADPLICRVGAYYHDVGKMKRPLFFVENQVSGENPHDKVSPNLSYLIITSHVTDGLKMLEEYKLPAPVRDICAEHHGTTVLWYFYNKAVEEDKHHTPDVDQYRYPGPRPQSKEAAIVMMCDAVEASVRSMGKPTPQRIEALIRKIMKDRLQDGQLDQCDITFKDLERMVEAFMRTLQGIYHERIEYPDPAKIVDNHSKG</sequence>
<feature type="transmembrane region" description="Helical" evidence="1">
    <location>
        <begin position="269"/>
        <end position="290"/>
    </location>
</feature>
<dbReference type="EMBL" id="MPDK01000024">
    <property type="protein sequence ID" value="PWI56846.1"/>
    <property type="molecule type" value="Genomic_DNA"/>
</dbReference>
<dbReference type="NCBIfam" id="TIGR00277">
    <property type="entry name" value="HDIG"/>
    <property type="match status" value="1"/>
</dbReference>
<dbReference type="InterPro" id="IPR011621">
    <property type="entry name" value="Metal-dep_PHydrolase_7TM_intra"/>
</dbReference>